<evidence type="ECO:0000256" key="2">
    <source>
        <dbReference type="ARBA" id="ARBA00022448"/>
    </source>
</evidence>
<proteinExistence type="predicted"/>
<dbReference type="eggNOG" id="KOG0065">
    <property type="taxonomic scope" value="Eukaryota"/>
</dbReference>
<sequence>MVFMTTVFIGLISFNSVLPIASEERASFYRERASQTYNALWYFVGSTVAEIPYVFSSSFLFTAVFFPMVGFTGVGRFFFYWLNTSLHVLLQTYIGQFLSYALPSVEVAAIIGVLLNSIFILFMGFNPPGDAIPTGYKWLYYITPQKYTLSILASTMFGHCGDDTSELGCQVMQNLPLRMRTGMTVKDYIESVFLMKHSDIWRDFFIVLAFIVIFRILAALSLRYINHQKR</sequence>
<protein>
    <recommendedName>
        <fullName evidence="11">ABC-2 type transporter domain-containing protein</fullName>
    </recommendedName>
</protein>
<evidence type="ECO:0000259" key="8">
    <source>
        <dbReference type="Pfam" id="PF06422"/>
    </source>
</evidence>
<dbReference type="Proteomes" id="UP000019132">
    <property type="component" value="Unassembled WGS sequence"/>
</dbReference>
<dbReference type="OMA" id="VLFIRIE"/>
<dbReference type="VEuPathDB" id="FungiDB:PYU1_G015113"/>
<keyword evidence="10" id="KW-1185">Reference proteome</keyword>
<keyword evidence="3 6" id="KW-0812">Transmembrane</keyword>
<dbReference type="InParanoid" id="K3XD45"/>
<comment type="subcellular location">
    <subcellularLocation>
        <location evidence="1">Membrane</location>
        <topology evidence="1">Multi-pass membrane protein</topology>
    </subcellularLocation>
</comment>
<dbReference type="AlphaFoldDB" id="K3XD45"/>
<organism evidence="9 10">
    <name type="scientific">Globisporangium ultimum (strain ATCC 200006 / CBS 805.95 / DAOM BR144)</name>
    <name type="common">Pythium ultimum</name>
    <dbReference type="NCBI Taxonomy" id="431595"/>
    <lineage>
        <taxon>Eukaryota</taxon>
        <taxon>Sar</taxon>
        <taxon>Stramenopiles</taxon>
        <taxon>Oomycota</taxon>
        <taxon>Peronosporomycetes</taxon>
        <taxon>Pythiales</taxon>
        <taxon>Pythiaceae</taxon>
        <taxon>Globisporangium</taxon>
    </lineage>
</organism>
<dbReference type="HOGENOM" id="CLU_000604_35_2_1"/>
<evidence type="ECO:0000259" key="7">
    <source>
        <dbReference type="Pfam" id="PF01061"/>
    </source>
</evidence>
<dbReference type="PANTHER" id="PTHR19241">
    <property type="entry name" value="ATP-BINDING CASSETTE TRANSPORTER"/>
    <property type="match status" value="1"/>
</dbReference>
<evidence type="ECO:0008006" key="11">
    <source>
        <dbReference type="Google" id="ProtNLM"/>
    </source>
</evidence>
<evidence type="ECO:0000256" key="4">
    <source>
        <dbReference type="ARBA" id="ARBA00022989"/>
    </source>
</evidence>
<evidence type="ECO:0000256" key="1">
    <source>
        <dbReference type="ARBA" id="ARBA00004141"/>
    </source>
</evidence>
<keyword evidence="5 6" id="KW-0472">Membrane</keyword>
<evidence type="ECO:0000256" key="3">
    <source>
        <dbReference type="ARBA" id="ARBA00022692"/>
    </source>
</evidence>
<feature type="domain" description="ABC-2 type transporter transmembrane" evidence="7">
    <location>
        <begin position="1"/>
        <end position="157"/>
    </location>
</feature>
<dbReference type="GO" id="GO:0005524">
    <property type="term" value="F:ATP binding"/>
    <property type="evidence" value="ECO:0007669"/>
    <property type="project" value="InterPro"/>
</dbReference>
<reference evidence="10" key="2">
    <citation type="submission" date="2010-04" db="EMBL/GenBank/DDBJ databases">
        <authorList>
            <person name="Buell R."/>
            <person name="Hamilton J."/>
            <person name="Hostetler J."/>
        </authorList>
    </citation>
    <scope>NUCLEOTIDE SEQUENCE [LARGE SCALE GENOMIC DNA]</scope>
    <source>
        <strain evidence="10">DAOM:BR144</strain>
    </source>
</reference>
<dbReference type="EMBL" id="ADOS01000545">
    <property type="status" value="NOT_ANNOTATED_CDS"/>
    <property type="molecule type" value="Genomic_DNA"/>
</dbReference>
<dbReference type="GO" id="GO:0016020">
    <property type="term" value="C:membrane"/>
    <property type="evidence" value="ECO:0007669"/>
    <property type="project" value="UniProtKB-SubCell"/>
</dbReference>
<keyword evidence="4 6" id="KW-1133">Transmembrane helix</keyword>
<evidence type="ECO:0000256" key="6">
    <source>
        <dbReference type="SAM" id="Phobius"/>
    </source>
</evidence>
<dbReference type="STRING" id="431595.K3XD45"/>
<reference evidence="10" key="1">
    <citation type="journal article" date="2010" name="Genome Biol.">
        <title>Genome sequence of the necrotrophic plant pathogen Pythium ultimum reveals original pathogenicity mechanisms and effector repertoire.</title>
        <authorList>
            <person name="Levesque C.A."/>
            <person name="Brouwer H."/>
            <person name="Cano L."/>
            <person name="Hamilton J.P."/>
            <person name="Holt C."/>
            <person name="Huitema E."/>
            <person name="Raffaele S."/>
            <person name="Robideau G.P."/>
            <person name="Thines M."/>
            <person name="Win J."/>
            <person name="Zerillo M.M."/>
            <person name="Beakes G.W."/>
            <person name="Boore J.L."/>
            <person name="Busam D."/>
            <person name="Dumas B."/>
            <person name="Ferriera S."/>
            <person name="Fuerstenberg S.I."/>
            <person name="Gachon C.M."/>
            <person name="Gaulin E."/>
            <person name="Govers F."/>
            <person name="Grenville-Briggs L."/>
            <person name="Horner N."/>
            <person name="Hostetler J."/>
            <person name="Jiang R.H."/>
            <person name="Johnson J."/>
            <person name="Krajaejun T."/>
            <person name="Lin H."/>
            <person name="Meijer H.J."/>
            <person name="Moore B."/>
            <person name="Morris P."/>
            <person name="Phuntmart V."/>
            <person name="Puiu D."/>
            <person name="Shetty J."/>
            <person name="Stajich J.E."/>
            <person name="Tripathy S."/>
            <person name="Wawra S."/>
            <person name="van West P."/>
            <person name="Whitty B.R."/>
            <person name="Coutinho P.M."/>
            <person name="Henrissat B."/>
            <person name="Martin F."/>
            <person name="Thomas P.D."/>
            <person name="Tyler B.M."/>
            <person name="De Vries R.P."/>
            <person name="Kamoun S."/>
            <person name="Yandell M."/>
            <person name="Tisserat N."/>
            <person name="Buell C.R."/>
        </authorList>
    </citation>
    <scope>NUCLEOTIDE SEQUENCE</scope>
    <source>
        <strain evidence="10">DAOM:BR144</strain>
    </source>
</reference>
<keyword evidence="2" id="KW-0813">Transport</keyword>
<feature type="transmembrane region" description="Helical" evidence="6">
    <location>
        <begin position="204"/>
        <end position="225"/>
    </location>
</feature>
<feature type="transmembrane region" description="Helical" evidence="6">
    <location>
        <begin position="107"/>
        <end position="126"/>
    </location>
</feature>
<reference evidence="9" key="3">
    <citation type="submission" date="2015-02" db="UniProtKB">
        <authorList>
            <consortium name="EnsemblProtists"/>
        </authorList>
    </citation>
    <scope>IDENTIFICATION</scope>
    <source>
        <strain evidence="9">DAOM BR144</strain>
    </source>
</reference>
<accession>K3XD45</accession>
<dbReference type="EnsemblProtists" id="PYU1_T015144">
    <property type="protein sequence ID" value="PYU1_T015144"/>
    <property type="gene ID" value="PYU1_G015113"/>
</dbReference>
<dbReference type="InterPro" id="IPR013525">
    <property type="entry name" value="ABC2_TM"/>
</dbReference>
<evidence type="ECO:0000313" key="9">
    <source>
        <dbReference type="EnsemblProtists" id="PYU1_T015144"/>
    </source>
</evidence>
<name>K3XD45_GLOUD</name>
<feature type="transmembrane region" description="Helical" evidence="6">
    <location>
        <begin position="43"/>
        <end position="66"/>
    </location>
</feature>
<evidence type="ECO:0000313" key="10">
    <source>
        <dbReference type="Proteomes" id="UP000019132"/>
    </source>
</evidence>
<dbReference type="GO" id="GO:0140359">
    <property type="term" value="F:ABC-type transporter activity"/>
    <property type="evidence" value="ECO:0007669"/>
    <property type="project" value="InterPro"/>
</dbReference>
<feature type="domain" description="CDR ABC transporter" evidence="8">
    <location>
        <begin position="186"/>
        <end position="229"/>
    </location>
</feature>
<dbReference type="InterPro" id="IPR010929">
    <property type="entry name" value="PDR_CDR_ABC"/>
</dbReference>
<dbReference type="Pfam" id="PF06422">
    <property type="entry name" value="PDR_CDR"/>
    <property type="match status" value="1"/>
</dbReference>
<evidence type="ECO:0000256" key="5">
    <source>
        <dbReference type="ARBA" id="ARBA00023136"/>
    </source>
</evidence>
<dbReference type="Pfam" id="PF01061">
    <property type="entry name" value="ABC2_membrane"/>
    <property type="match status" value="1"/>
</dbReference>